<evidence type="ECO:0000256" key="11">
    <source>
        <dbReference type="SAM" id="MobiDB-lite"/>
    </source>
</evidence>
<keyword evidence="2 9" id="KW-0158">Chromosome</keyword>
<dbReference type="GO" id="GO:0051301">
    <property type="term" value="P:cell division"/>
    <property type="evidence" value="ECO:0007669"/>
    <property type="project" value="UniProtKB-UniRule"/>
</dbReference>
<dbReference type="Pfam" id="PF03980">
    <property type="entry name" value="Nnf1"/>
    <property type="match status" value="1"/>
</dbReference>
<keyword evidence="13" id="KW-1185">Reference proteome</keyword>
<dbReference type="GO" id="GO:0007059">
    <property type="term" value="P:chromosome segregation"/>
    <property type="evidence" value="ECO:0007669"/>
    <property type="project" value="UniProtKB-UniRule"/>
</dbReference>
<dbReference type="Proteomes" id="UP001377567">
    <property type="component" value="Unassembled WGS sequence"/>
</dbReference>
<evidence type="ECO:0000256" key="3">
    <source>
        <dbReference type="ARBA" id="ARBA00022618"/>
    </source>
</evidence>
<organism evidence="12 13">
    <name type="scientific">Maudiozyma humilis</name>
    <name type="common">Sour dough yeast</name>
    <name type="synonym">Kazachstania humilis</name>
    <dbReference type="NCBI Taxonomy" id="51915"/>
    <lineage>
        <taxon>Eukaryota</taxon>
        <taxon>Fungi</taxon>
        <taxon>Dikarya</taxon>
        <taxon>Ascomycota</taxon>
        <taxon>Saccharomycotina</taxon>
        <taxon>Saccharomycetes</taxon>
        <taxon>Saccharomycetales</taxon>
        <taxon>Saccharomycetaceae</taxon>
        <taxon>Maudiozyma</taxon>
    </lineage>
</organism>
<evidence type="ECO:0000256" key="8">
    <source>
        <dbReference type="ARBA" id="ARBA00023328"/>
    </source>
</evidence>
<dbReference type="InterPro" id="IPR007128">
    <property type="entry name" value="PMF1/Nnf1"/>
</dbReference>
<comment type="subcellular location">
    <subcellularLocation>
        <location evidence="1 9">Chromosome</location>
        <location evidence="1 9">Centromere</location>
        <location evidence="1 9">Kinetochore</location>
    </subcellularLocation>
    <subcellularLocation>
        <location evidence="9">Nucleus</location>
    </subcellularLocation>
    <text evidence="9">Associated with the kinetochore.</text>
</comment>
<keyword evidence="5 9" id="KW-0995">Kinetochore</keyword>
<evidence type="ECO:0000313" key="13">
    <source>
        <dbReference type="Proteomes" id="UP001377567"/>
    </source>
</evidence>
<keyword evidence="4 9" id="KW-0498">Mitosis</keyword>
<evidence type="ECO:0000313" key="12">
    <source>
        <dbReference type="EMBL" id="GMM55662.1"/>
    </source>
</evidence>
<dbReference type="GO" id="GO:0000444">
    <property type="term" value="C:MIS12/MIND type complex"/>
    <property type="evidence" value="ECO:0007669"/>
    <property type="project" value="UniProtKB-UniRule"/>
</dbReference>
<dbReference type="EMBL" id="BTGD01000005">
    <property type="protein sequence ID" value="GMM55662.1"/>
    <property type="molecule type" value="Genomic_DNA"/>
</dbReference>
<name>A0AAV5RX22_MAUHU</name>
<sequence>MTGDVAGNTAVAASPEVPKIRYQRLRQVFNKALSQSIAKFQDYEKLSSCFPEYAATHEGKVHLQNCEKQVTEFWTELCHREFDEIMKERHVKEKLDELDVLIQEARARQKQAEKNGASPSRSTGEKEELSIANLSVDQIIQANLHTQRQETLRQINDRIKIVDQSNAELEEKLRTMEADLEKEYADLNETYTQYTGQMQKQPLDKMLVQSLQDMLLESRED</sequence>
<evidence type="ECO:0000256" key="10">
    <source>
        <dbReference type="SAM" id="Coils"/>
    </source>
</evidence>
<protein>
    <recommendedName>
        <fullName evidence="9">Kinetochore-associated protein</fullName>
    </recommendedName>
</protein>
<keyword evidence="10" id="KW-0175">Coiled coil</keyword>
<dbReference type="PANTHER" id="PTHR15459">
    <property type="entry name" value="POLYAMINE-MODULATED FACTOR 1"/>
    <property type="match status" value="1"/>
</dbReference>
<keyword evidence="3 9" id="KW-0132">Cell division</keyword>
<evidence type="ECO:0000256" key="2">
    <source>
        <dbReference type="ARBA" id="ARBA00022454"/>
    </source>
</evidence>
<evidence type="ECO:0000256" key="5">
    <source>
        <dbReference type="ARBA" id="ARBA00022838"/>
    </source>
</evidence>
<dbReference type="InterPro" id="IPR016851">
    <property type="entry name" value="Nnf1"/>
</dbReference>
<dbReference type="PIRSF" id="PIRSF027153">
    <property type="entry name" value="Nnf1p"/>
    <property type="match status" value="1"/>
</dbReference>
<keyword evidence="7 9" id="KW-0131">Cell cycle</keyword>
<dbReference type="AlphaFoldDB" id="A0AAV5RX22"/>
<evidence type="ECO:0000256" key="9">
    <source>
        <dbReference type="PIRNR" id="PIRNR027153"/>
    </source>
</evidence>
<comment type="caution">
    <text evidence="12">The sequence shown here is derived from an EMBL/GenBank/DDBJ whole genome shotgun (WGS) entry which is preliminary data.</text>
</comment>
<proteinExistence type="predicted"/>
<reference evidence="12 13" key="1">
    <citation type="journal article" date="2023" name="Elife">
        <title>Identification of key yeast species and microbe-microbe interactions impacting larval growth of Drosophila in the wild.</title>
        <authorList>
            <person name="Mure A."/>
            <person name="Sugiura Y."/>
            <person name="Maeda R."/>
            <person name="Honda K."/>
            <person name="Sakurai N."/>
            <person name="Takahashi Y."/>
            <person name="Watada M."/>
            <person name="Katoh T."/>
            <person name="Gotoh A."/>
            <person name="Gotoh Y."/>
            <person name="Taniguchi I."/>
            <person name="Nakamura K."/>
            <person name="Hayashi T."/>
            <person name="Katayama T."/>
            <person name="Uemura T."/>
            <person name="Hattori Y."/>
        </authorList>
    </citation>
    <scope>NUCLEOTIDE SEQUENCE [LARGE SCALE GENOMIC DNA]</scope>
    <source>
        <strain evidence="12 13">KH-74</strain>
    </source>
</reference>
<dbReference type="PANTHER" id="PTHR15459:SF3">
    <property type="entry name" value="POLYAMINE-MODULATED FACTOR 1"/>
    <property type="match status" value="1"/>
</dbReference>
<dbReference type="GO" id="GO:0005634">
    <property type="term" value="C:nucleus"/>
    <property type="evidence" value="ECO:0007669"/>
    <property type="project" value="UniProtKB-SubCell"/>
</dbReference>
<feature type="coiled-coil region" evidence="10">
    <location>
        <begin position="152"/>
        <end position="197"/>
    </location>
</feature>
<evidence type="ECO:0000256" key="7">
    <source>
        <dbReference type="ARBA" id="ARBA00023306"/>
    </source>
</evidence>
<gene>
    <name evidence="12" type="ORF">DAKH74_022780</name>
</gene>
<evidence type="ECO:0000256" key="1">
    <source>
        <dbReference type="ARBA" id="ARBA00004629"/>
    </source>
</evidence>
<keyword evidence="8 9" id="KW-0137">Centromere</keyword>
<accession>A0AAV5RX22</accession>
<evidence type="ECO:0000256" key="6">
    <source>
        <dbReference type="ARBA" id="ARBA00023242"/>
    </source>
</evidence>
<evidence type="ECO:0000256" key="4">
    <source>
        <dbReference type="ARBA" id="ARBA00022776"/>
    </source>
</evidence>
<feature type="region of interest" description="Disordered" evidence="11">
    <location>
        <begin position="108"/>
        <end position="127"/>
    </location>
</feature>
<keyword evidence="6 9" id="KW-0539">Nucleus</keyword>